<evidence type="ECO:0000313" key="14">
    <source>
        <dbReference type="Proteomes" id="UP001150062"/>
    </source>
</evidence>
<evidence type="ECO:0000256" key="7">
    <source>
        <dbReference type="ARBA" id="ARBA00022824"/>
    </source>
</evidence>
<feature type="region of interest" description="Disordered" evidence="12">
    <location>
        <begin position="172"/>
        <end position="207"/>
    </location>
</feature>
<evidence type="ECO:0000256" key="10">
    <source>
        <dbReference type="ARBA" id="ARBA00023242"/>
    </source>
</evidence>
<protein>
    <submittedName>
        <fullName evidence="13">Wd-40 repeat-containing protein msi2-related</fullName>
    </submittedName>
</protein>
<feature type="compositionally biased region" description="Low complexity" evidence="12">
    <location>
        <begin position="174"/>
        <end position="184"/>
    </location>
</feature>
<keyword evidence="5 11" id="KW-0853">WD repeat</keyword>
<dbReference type="InterPro" id="IPR015943">
    <property type="entry name" value="WD40/YVTN_repeat-like_dom_sf"/>
</dbReference>
<dbReference type="PROSITE" id="PS50294">
    <property type="entry name" value="WD_REPEATS_REGION"/>
    <property type="match status" value="2"/>
</dbReference>
<proteinExistence type="predicted"/>
<feature type="compositionally biased region" description="Acidic residues" evidence="12">
    <location>
        <begin position="185"/>
        <end position="207"/>
    </location>
</feature>
<dbReference type="SMART" id="SM00320">
    <property type="entry name" value="WD40"/>
    <property type="match status" value="6"/>
</dbReference>
<comment type="caution">
    <text evidence="13">The sequence shown here is derived from an EMBL/GenBank/DDBJ whole genome shotgun (WGS) entry which is preliminary data.</text>
</comment>
<keyword evidence="7" id="KW-0256">Endoplasmic reticulum</keyword>
<evidence type="ECO:0000256" key="8">
    <source>
        <dbReference type="ARBA" id="ARBA00022892"/>
    </source>
</evidence>
<evidence type="ECO:0000256" key="4">
    <source>
        <dbReference type="ARBA" id="ARBA00022448"/>
    </source>
</evidence>
<keyword evidence="9" id="KW-0333">Golgi apparatus</keyword>
<keyword evidence="10" id="KW-0539">Nucleus</keyword>
<feature type="repeat" description="WD" evidence="11">
    <location>
        <begin position="373"/>
        <end position="408"/>
    </location>
</feature>
<dbReference type="Pfam" id="PF04099">
    <property type="entry name" value="Sybindin"/>
    <property type="match status" value="1"/>
</dbReference>
<dbReference type="CDD" id="cd00200">
    <property type="entry name" value="WD40"/>
    <property type="match status" value="1"/>
</dbReference>
<organism evidence="13 14">
    <name type="scientific">Anaeramoeba flamelloides</name>
    <dbReference type="NCBI Taxonomy" id="1746091"/>
    <lineage>
        <taxon>Eukaryota</taxon>
        <taxon>Metamonada</taxon>
        <taxon>Anaeramoebidae</taxon>
        <taxon>Anaeramoeba</taxon>
    </lineage>
</organism>
<feature type="repeat" description="WD" evidence="11">
    <location>
        <begin position="282"/>
        <end position="324"/>
    </location>
</feature>
<dbReference type="Proteomes" id="UP001150062">
    <property type="component" value="Unassembled WGS sequence"/>
</dbReference>
<dbReference type="InterPro" id="IPR007233">
    <property type="entry name" value="TRAPPC"/>
</dbReference>
<gene>
    <name evidence="13" type="ORF">M0813_15725</name>
</gene>
<evidence type="ECO:0000256" key="5">
    <source>
        <dbReference type="ARBA" id="ARBA00022574"/>
    </source>
</evidence>
<dbReference type="InterPro" id="IPR036322">
    <property type="entry name" value="WD40_repeat_dom_sf"/>
</dbReference>
<evidence type="ECO:0000256" key="11">
    <source>
        <dbReference type="PROSITE-ProRule" id="PRU00221"/>
    </source>
</evidence>
<name>A0ABQ8Z1Z5_9EUKA</name>
<evidence type="ECO:0000313" key="13">
    <source>
        <dbReference type="EMBL" id="KAJ6250907.1"/>
    </source>
</evidence>
<dbReference type="PROSITE" id="PS00678">
    <property type="entry name" value="WD_REPEATS_1"/>
    <property type="match status" value="2"/>
</dbReference>
<dbReference type="EMBL" id="JAOAOG010000073">
    <property type="protein sequence ID" value="KAJ6250907.1"/>
    <property type="molecule type" value="Genomic_DNA"/>
</dbReference>
<dbReference type="InterPro" id="IPR020472">
    <property type="entry name" value="WD40_PAC1"/>
</dbReference>
<dbReference type="SUPFAM" id="SSF64356">
    <property type="entry name" value="SNARE-like"/>
    <property type="match status" value="1"/>
</dbReference>
<feature type="compositionally biased region" description="Polar residues" evidence="12">
    <location>
        <begin position="100"/>
        <end position="113"/>
    </location>
</feature>
<dbReference type="PRINTS" id="PR00320">
    <property type="entry name" value="GPROTEINBRPT"/>
</dbReference>
<keyword evidence="4" id="KW-0813">Transport</keyword>
<evidence type="ECO:0000256" key="12">
    <source>
        <dbReference type="SAM" id="MobiDB-lite"/>
    </source>
</evidence>
<evidence type="ECO:0000256" key="3">
    <source>
        <dbReference type="ARBA" id="ARBA00004555"/>
    </source>
</evidence>
<dbReference type="InterPro" id="IPR011012">
    <property type="entry name" value="Longin-like_dom_sf"/>
</dbReference>
<feature type="region of interest" description="Disordered" evidence="12">
    <location>
        <begin position="100"/>
        <end position="147"/>
    </location>
</feature>
<evidence type="ECO:0000256" key="1">
    <source>
        <dbReference type="ARBA" id="ARBA00004123"/>
    </source>
</evidence>
<evidence type="ECO:0000256" key="6">
    <source>
        <dbReference type="ARBA" id="ARBA00022737"/>
    </source>
</evidence>
<sequence>MILGSTFHSLYTIAQTVSPVPESSGIEELEVSNFKVSCFQSITGTKFFITTDLSFRNPGQLLKKIYLEYSKSVLVSPFYQPEQPIKNVGNIDEISRLQSDTPLENEQQNPNEIKNQKKNKHNFAQKEKEKQKKKKNNRGDYNENRDEKYGIKVDFDSESSDQDVSNDLFTCKLSSSSDSNTSSSFDDDPDFSEESDSQETESETDDLELEWELTRKDSCRFVILNQLETQSLTTQWVTVPENEVNRVSINPKNNNILATKAGNNLVYIFNKEDGEYKYKYTCSGHQNEGYGINWNYYHPELLLSGSYDSLIFIWDINKSDSITINPIKKYTHHTLDIEDVQWHPFDAHVFGSVADDKTLKIFDVRQENPTIDIIAHDEEVNSISFQPNNQNFLLTASSDKTVRLWDLRKIEKCVHTFKSHQDKVYKVCWNPHCTTTFASSGDDKRIHIWDINKIGDERKQNGGWDKPTELVFTNYGHHSVIRDFCWSPTIPWAISSIDDNSLNQIWKVKKKSIFKEKGLFTDNEIFF</sequence>
<evidence type="ECO:0000256" key="2">
    <source>
        <dbReference type="ARBA" id="ARBA00004240"/>
    </source>
</evidence>
<dbReference type="InterPro" id="IPR001680">
    <property type="entry name" value="WD40_rpt"/>
</dbReference>
<comment type="subcellular location">
    <subcellularLocation>
        <location evidence="2">Endoplasmic reticulum</location>
    </subcellularLocation>
    <subcellularLocation>
        <location evidence="3">Golgi apparatus</location>
    </subcellularLocation>
    <subcellularLocation>
        <location evidence="1">Nucleus</location>
    </subcellularLocation>
</comment>
<dbReference type="Gene3D" id="3.30.450.70">
    <property type="match status" value="1"/>
</dbReference>
<feature type="compositionally biased region" description="Basic and acidic residues" evidence="12">
    <location>
        <begin position="137"/>
        <end position="147"/>
    </location>
</feature>
<dbReference type="SUPFAM" id="SSF50978">
    <property type="entry name" value="WD40 repeat-like"/>
    <property type="match status" value="1"/>
</dbReference>
<dbReference type="PANTHER" id="PTHR22850">
    <property type="entry name" value="WD40 REPEAT FAMILY"/>
    <property type="match status" value="1"/>
</dbReference>
<evidence type="ECO:0000256" key="9">
    <source>
        <dbReference type="ARBA" id="ARBA00023034"/>
    </source>
</evidence>
<reference evidence="13" key="1">
    <citation type="submission" date="2022-08" db="EMBL/GenBank/DDBJ databases">
        <title>Novel sulfate-reducing endosymbionts in the free-living metamonad Anaeramoeba.</title>
        <authorList>
            <person name="Jerlstrom-Hultqvist J."/>
            <person name="Cepicka I."/>
            <person name="Gallot-Lavallee L."/>
            <person name="Salas-Leiva D."/>
            <person name="Curtis B.A."/>
            <person name="Zahonova K."/>
            <person name="Pipaliya S."/>
            <person name="Dacks J."/>
            <person name="Roger A.J."/>
        </authorList>
    </citation>
    <scope>NUCLEOTIDE SEQUENCE</scope>
    <source>
        <strain evidence="13">Schooner1</strain>
    </source>
</reference>
<dbReference type="SMART" id="SM01399">
    <property type="entry name" value="Sybindin"/>
    <property type="match status" value="1"/>
</dbReference>
<dbReference type="Gene3D" id="2.130.10.10">
    <property type="entry name" value="YVTN repeat-like/Quinoprotein amine dehydrogenase"/>
    <property type="match status" value="1"/>
</dbReference>
<dbReference type="Pfam" id="PF00400">
    <property type="entry name" value="WD40"/>
    <property type="match status" value="4"/>
</dbReference>
<dbReference type="PROSITE" id="PS50082">
    <property type="entry name" value="WD_REPEATS_2"/>
    <property type="match status" value="3"/>
</dbReference>
<accession>A0ABQ8Z1Z5</accession>
<dbReference type="InterPro" id="IPR019775">
    <property type="entry name" value="WD40_repeat_CS"/>
</dbReference>
<keyword evidence="8" id="KW-0931">ER-Golgi transport</keyword>
<keyword evidence="14" id="KW-1185">Reference proteome</keyword>
<feature type="repeat" description="WD" evidence="11">
    <location>
        <begin position="417"/>
        <end position="452"/>
    </location>
</feature>
<keyword evidence="6" id="KW-0677">Repeat</keyword>
<dbReference type="InterPro" id="IPR050459">
    <property type="entry name" value="WD_repeat_RBAP46/RBAP48/MSI1"/>
</dbReference>